<reference evidence="4 5" key="1">
    <citation type="journal article" date="2020" name="IScience">
        <title>Genome Sequencing of the Endangered Kingdonia uniflora (Circaeasteraceae, Ranunculales) Reveals Potential Mechanisms of Evolutionary Specialization.</title>
        <authorList>
            <person name="Sun Y."/>
            <person name="Deng T."/>
            <person name="Zhang A."/>
            <person name="Moore M.J."/>
            <person name="Landis J.B."/>
            <person name="Lin N."/>
            <person name="Zhang H."/>
            <person name="Zhang X."/>
            <person name="Huang J."/>
            <person name="Zhang X."/>
            <person name="Sun H."/>
            <person name="Wang H."/>
        </authorList>
    </citation>
    <scope>NUCLEOTIDE SEQUENCE [LARGE SCALE GENOMIC DNA]</scope>
    <source>
        <strain evidence="4">TB1705</strain>
        <tissue evidence="4">Leaf</tissue>
    </source>
</reference>
<keyword evidence="5" id="KW-1185">Reference proteome</keyword>
<protein>
    <recommendedName>
        <fullName evidence="3">IBH1-like N-terminal domain-containing protein</fullName>
    </recommendedName>
</protein>
<evidence type="ECO:0000256" key="1">
    <source>
        <dbReference type="ARBA" id="ARBA00023015"/>
    </source>
</evidence>
<dbReference type="GO" id="GO:0046983">
    <property type="term" value="F:protein dimerization activity"/>
    <property type="evidence" value="ECO:0007669"/>
    <property type="project" value="InterPro"/>
</dbReference>
<dbReference type="InterPro" id="IPR044660">
    <property type="entry name" value="IBH1-like"/>
</dbReference>
<dbReference type="EMBL" id="JACGCM010001343">
    <property type="protein sequence ID" value="KAF6156374.1"/>
    <property type="molecule type" value="Genomic_DNA"/>
</dbReference>
<keyword evidence="1" id="KW-0805">Transcription regulation</keyword>
<keyword evidence="2" id="KW-0804">Transcription</keyword>
<dbReference type="AlphaFoldDB" id="A0A7J7MNH4"/>
<proteinExistence type="predicted"/>
<evidence type="ECO:0000259" key="3">
    <source>
        <dbReference type="Pfam" id="PF26576"/>
    </source>
</evidence>
<dbReference type="PANTHER" id="PTHR33124:SF5">
    <property type="entry name" value="TRANSCRIPTION FACTOR IBH1-LIKE 1"/>
    <property type="match status" value="1"/>
</dbReference>
<accession>A0A7J7MNH4</accession>
<sequence length="180" mass="20520">MHSKTLFKQDFLKKWVLGLQYYGCSTKEMSISERTKAIKLSSDVAMASCRDGKTCWSRAVITDASKQGENKSLVRKILGNEYEKLTKYSIRSLVCNKRVRSKKILRKSRKSRPLVVLASTVIAKRMVNKRTRMLKDLVPGGDSIDDSFLLEETLDYILSLKAQVDVMRRFVSASESLICK</sequence>
<dbReference type="InterPro" id="IPR059002">
    <property type="entry name" value="IBH1_N"/>
</dbReference>
<comment type="caution">
    <text evidence="4">The sequence shown here is derived from an EMBL/GenBank/DDBJ whole genome shotgun (WGS) entry which is preliminary data.</text>
</comment>
<gene>
    <name evidence="4" type="ORF">GIB67_031495</name>
</gene>
<dbReference type="Pfam" id="PF26576">
    <property type="entry name" value="IBH1_N"/>
    <property type="match status" value="1"/>
</dbReference>
<dbReference type="OrthoDB" id="1922093at2759"/>
<dbReference type="InterPro" id="IPR036638">
    <property type="entry name" value="HLH_DNA-bd_sf"/>
</dbReference>
<feature type="domain" description="IBH1-like N-terminal" evidence="3">
    <location>
        <begin position="5"/>
        <end position="67"/>
    </location>
</feature>
<name>A0A7J7MNH4_9MAGN</name>
<dbReference type="Proteomes" id="UP000541444">
    <property type="component" value="Unassembled WGS sequence"/>
</dbReference>
<organism evidence="4 5">
    <name type="scientific">Kingdonia uniflora</name>
    <dbReference type="NCBI Taxonomy" id="39325"/>
    <lineage>
        <taxon>Eukaryota</taxon>
        <taxon>Viridiplantae</taxon>
        <taxon>Streptophyta</taxon>
        <taxon>Embryophyta</taxon>
        <taxon>Tracheophyta</taxon>
        <taxon>Spermatophyta</taxon>
        <taxon>Magnoliopsida</taxon>
        <taxon>Ranunculales</taxon>
        <taxon>Circaeasteraceae</taxon>
        <taxon>Kingdonia</taxon>
    </lineage>
</organism>
<evidence type="ECO:0000313" key="5">
    <source>
        <dbReference type="Proteomes" id="UP000541444"/>
    </source>
</evidence>
<evidence type="ECO:0000313" key="4">
    <source>
        <dbReference type="EMBL" id="KAF6156374.1"/>
    </source>
</evidence>
<evidence type="ECO:0000256" key="2">
    <source>
        <dbReference type="ARBA" id="ARBA00023163"/>
    </source>
</evidence>
<dbReference type="SUPFAM" id="SSF47459">
    <property type="entry name" value="HLH, helix-loop-helix DNA-binding domain"/>
    <property type="match status" value="1"/>
</dbReference>
<dbReference type="PANTHER" id="PTHR33124">
    <property type="entry name" value="TRANSCRIPTION FACTOR IBH1-LIKE 1"/>
    <property type="match status" value="1"/>
</dbReference>
<dbReference type="GO" id="GO:0006355">
    <property type="term" value="P:regulation of DNA-templated transcription"/>
    <property type="evidence" value="ECO:0007669"/>
    <property type="project" value="InterPro"/>
</dbReference>